<dbReference type="Proteomes" id="UP000002051">
    <property type="component" value="Unassembled WGS sequence"/>
</dbReference>
<dbReference type="Gramene" id="rna38691">
    <property type="protein sequence ID" value="RHN44557.1"/>
    <property type="gene ID" value="gene38691"/>
</dbReference>
<evidence type="ECO:0000313" key="4">
    <source>
        <dbReference type="Proteomes" id="UP000002051"/>
    </source>
</evidence>
<dbReference type="EMBL" id="PSQE01000007">
    <property type="protein sequence ID" value="RHN44557.1"/>
    <property type="molecule type" value="Genomic_DNA"/>
</dbReference>
<dbReference type="EMBL" id="CM001223">
    <property type="protein sequence ID" value="KEH21795.1"/>
    <property type="molecule type" value="Genomic_DNA"/>
</dbReference>
<dbReference type="Proteomes" id="UP000265566">
    <property type="component" value="Chromosome 7"/>
</dbReference>
<proteinExistence type="predicted"/>
<reference evidence="1 4" key="2">
    <citation type="journal article" date="2014" name="BMC Genomics">
        <title>An improved genome release (version Mt4.0) for the model legume Medicago truncatula.</title>
        <authorList>
            <person name="Tang H."/>
            <person name="Krishnakumar V."/>
            <person name="Bidwell S."/>
            <person name="Rosen B."/>
            <person name="Chan A."/>
            <person name="Zhou S."/>
            <person name="Gentzbittel L."/>
            <person name="Childs K.L."/>
            <person name="Yandell M."/>
            <person name="Gundlach H."/>
            <person name="Mayer K.F."/>
            <person name="Schwartz D.C."/>
            <person name="Town C.D."/>
        </authorList>
    </citation>
    <scope>GENOME REANNOTATION</scope>
    <source>
        <strain evidence="1">A17</strain>
        <strain evidence="3 4">cv. Jemalong A17</strain>
    </source>
</reference>
<evidence type="ECO:0000313" key="3">
    <source>
        <dbReference type="EnsemblPlants" id="KEH21795"/>
    </source>
</evidence>
<accession>A0A072U7I0</accession>
<keyword evidence="4" id="KW-1185">Reference proteome</keyword>
<protein>
    <submittedName>
        <fullName evidence="1 3">Uncharacterized protein</fullName>
    </submittedName>
</protein>
<reference evidence="5" key="4">
    <citation type="journal article" date="2018" name="Nat. Plants">
        <title>Whole-genome landscape of Medicago truncatula symbiotic genes.</title>
        <authorList>
            <person name="Pecrix Y."/>
            <person name="Staton S.E."/>
            <person name="Sallet E."/>
            <person name="Lelandais-Briere C."/>
            <person name="Moreau S."/>
            <person name="Carrere S."/>
            <person name="Blein T."/>
            <person name="Jardinaud M.F."/>
            <person name="Latrasse D."/>
            <person name="Zouine M."/>
            <person name="Zahm M."/>
            <person name="Kreplak J."/>
            <person name="Mayjonade B."/>
            <person name="Satge C."/>
            <person name="Perez M."/>
            <person name="Cauet S."/>
            <person name="Marande W."/>
            <person name="Chantry-Darmon C."/>
            <person name="Lopez-Roques C."/>
            <person name="Bouchez O."/>
            <person name="Berard A."/>
            <person name="Debelle F."/>
            <person name="Munos S."/>
            <person name="Bendahmane A."/>
            <person name="Berges H."/>
            <person name="Niebel A."/>
            <person name="Buitink J."/>
            <person name="Frugier F."/>
            <person name="Benhamed M."/>
            <person name="Crespi M."/>
            <person name="Gouzy J."/>
            <person name="Gamas P."/>
        </authorList>
    </citation>
    <scope>NUCLEOTIDE SEQUENCE [LARGE SCALE GENOMIC DNA]</scope>
    <source>
        <strain evidence="5">cv. Jemalong A17</strain>
    </source>
</reference>
<sequence length="92" mass="10101">MEKIVGDDLDGREGVGACVYAVVFIELSVLPRRVFSDSSRCAPSKAFCHGLLTGLEQKKIQKENEKDNADVTAIFECYGTLQQFSLPDVSKS</sequence>
<organism evidence="1 4">
    <name type="scientific">Medicago truncatula</name>
    <name type="common">Barrel medic</name>
    <name type="synonym">Medicago tribuloides</name>
    <dbReference type="NCBI Taxonomy" id="3880"/>
    <lineage>
        <taxon>Eukaryota</taxon>
        <taxon>Viridiplantae</taxon>
        <taxon>Streptophyta</taxon>
        <taxon>Embryophyta</taxon>
        <taxon>Tracheophyta</taxon>
        <taxon>Spermatophyta</taxon>
        <taxon>Magnoliopsida</taxon>
        <taxon>eudicotyledons</taxon>
        <taxon>Gunneridae</taxon>
        <taxon>Pentapetalae</taxon>
        <taxon>rosids</taxon>
        <taxon>fabids</taxon>
        <taxon>Fabales</taxon>
        <taxon>Fabaceae</taxon>
        <taxon>Papilionoideae</taxon>
        <taxon>50 kb inversion clade</taxon>
        <taxon>NPAAA clade</taxon>
        <taxon>Hologalegina</taxon>
        <taxon>IRL clade</taxon>
        <taxon>Trifolieae</taxon>
        <taxon>Medicago</taxon>
    </lineage>
</organism>
<reference evidence="2" key="5">
    <citation type="journal article" date="2018" name="Nat. Plants">
        <title>Whole-genome landscape of Medicago truncatula symbiotic genes.</title>
        <authorList>
            <person name="Pecrix Y."/>
            <person name="Gamas P."/>
            <person name="Carrere S."/>
        </authorList>
    </citation>
    <scope>NUCLEOTIDE SEQUENCE</scope>
    <source>
        <tissue evidence="2">Leaves</tissue>
    </source>
</reference>
<evidence type="ECO:0000313" key="2">
    <source>
        <dbReference type="EMBL" id="RHN44557.1"/>
    </source>
</evidence>
<evidence type="ECO:0000313" key="5">
    <source>
        <dbReference type="Proteomes" id="UP000265566"/>
    </source>
</evidence>
<reference evidence="3" key="3">
    <citation type="submission" date="2015-04" db="UniProtKB">
        <authorList>
            <consortium name="EnsemblPlants"/>
        </authorList>
    </citation>
    <scope>IDENTIFICATION</scope>
    <source>
        <strain evidence="3">cv. Jemalong A17</strain>
    </source>
</reference>
<reference evidence="1 4" key="1">
    <citation type="journal article" date="2011" name="Nature">
        <title>The Medicago genome provides insight into the evolution of rhizobial symbioses.</title>
        <authorList>
            <person name="Young N.D."/>
            <person name="Debelle F."/>
            <person name="Oldroyd G.E."/>
            <person name="Geurts R."/>
            <person name="Cannon S.B."/>
            <person name="Udvardi M.K."/>
            <person name="Benedito V.A."/>
            <person name="Mayer K.F."/>
            <person name="Gouzy J."/>
            <person name="Schoof H."/>
            <person name="Van de Peer Y."/>
            <person name="Proost S."/>
            <person name="Cook D.R."/>
            <person name="Meyers B.C."/>
            <person name="Spannagl M."/>
            <person name="Cheung F."/>
            <person name="De Mita S."/>
            <person name="Krishnakumar V."/>
            <person name="Gundlach H."/>
            <person name="Zhou S."/>
            <person name="Mudge J."/>
            <person name="Bharti A.K."/>
            <person name="Murray J.D."/>
            <person name="Naoumkina M.A."/>
            <person name="Rosen B."/>
            <person name="Silverstein K.A."/>
            <person name="Tang H."/>
            <person name="Rombauts S."/>
            <person name="Zhao P.X."/>
            <person name="Zhou P."/>
            <person name="Barbe V."/>
            <person name="Bardou P."/>
            <person name="Bechner M."/>
            <person name="Bellec A."/>
            <person name="Berger A."/>
            <person name="Berges H."/>
            <person name="Bidwell S."/>
            <person name="Bisseling T."/>
            <person name="Choisne N."/>
            <person name="Couloux A."/>
            <person name="Denny R."/>
            <person name="Deshpande S."/>
            <person name="Dai X."/>
            <person name="Doyle J.J."/>
            <person name="Dudez A.M."/>
            <person name="Farmer A.D."/>
            <person name="Fouteau S."/>
            <person name="Franken C."/>
            <person name="Gibelin C."/>
            <person name="Gish J."/>
            <person name="Goldstein S."/>
            <person name="Gonzalez A.J."/>
            <person name="Green P.J."/>
            <person name="Hallab A."/>
            <person name="Hartog M."/>
            <person name="Hua A."/>
            <person name="Humphray S.J."/>
            <person name="Jeong D.H."/>
            <person name="Jing Y."/>
            <person name="Jocker A."/>
            <person name="Kenton S.M."/>
            <person name="Kim D.J."/>
            <person name="Klee K."/>
            <person name="Lai H."/>
            <person name="Lang C."/>
            <person name="Lin S."/>
            <person name="Macmil S.L."/>
            <person name="Magdelenat G."/>
            <person name="Matthews L."/>
            <person name="McCorrison J."/>
            <person name="Monaghan E.L."/>
            <person name="Mun J.H."/>
            <person name="Najar F.Z."/>
            <person name="Nicholson C."/>
            <person name="Noirot C."/>
            <person name="O'Bleness M."/>
            <person name="Paule C.R."/>
            <person name="Poulain J."/>
            <person name="Prion F."/>
            <person name="Qin B."/>
            <person name="Qu C."/>
            <person name="Retzel E.F."/>
            <person name="Riddle C."/>
            <person name="Sallet E."/>
            <person name="Samain S."/>
            <person name="Samson N."/>
            <person name="Sanders I."/>
            <person name="Saurat O."/>
            <person name="Scarpelli C."/>
            <person name="Schiex T."/>
            <person name="Segurens B."/>
            <person name="Severin A.J."/>
            <person name="Sherrier D.J."/>
            <person name="Shi R."/>
            <person name="Sims S."/>
            <person name="Singer S.R."/>
            <person name="Sinharoy S."/>
            <person name="Sterck L."/>
            <person name="Viollet A."/>
            <person name="Wang B.B."/>
            <person name="Wang K."/>
            <person name="Wang M."/>
            <person name="Wang X."/>
            <person name="Warfsmann J."/>
            <person name="Weissenbach J."/>
            <person name="White D.D."/>
            <person name="White J.D."/>
            <person name="Wiley G.B."/>
            <person name="Wincker P."/>
            <person name="Xing Y."/>
            <person name="Yang L."/>
            <person name="Yao Z."/>
            <person name="Ying F."/>
            <person name="Zhai J."/>
            <person name="Zhou L."/>
            <person name="Zuber A."/>
            <person name="Denarie J."/>
            <person name="Dixon R.A."/>
            <person name="May G.D."/>
            <person name="Schwartz D.C."/>
            <person name="Rogers J."/>
            <person name="Quetier F."/>
            <person name="Town C.D."/>
            <person name="Roe B.A."/>
        </authorList>
    </citation>
    <scope>NUCLEOTIDE SEQUENCE [LARGE SCALE GENOMIC DNA]</scope>
    <source>
        <strain evidence="1">A17</strain>
        <strain evidence="3 4">cv. Jemalong A17</strain>
    </source>
</reference>
<name>A0A072U7I0_MEDTR</name>
<dbReference type="HOGENOM" id="CLU_2416667_0_0_1"/>
<dbReference type="AlphaFoldDB" id="A0A072U7I0"/>
<evidence type="ECO:0000313" key="1">
    <source>
        <dbReference type="EMBL" id="KEH21795.1"/>
    </source>
</evidence>
<dbReference type="EnsemblPlants" id="KEH21795">
    <property type="protein sequence ID" value="KEH21795"/>
    <property type="gene ID" value="MTR_7g018100"/>
</dbReference>
<gene>
    <name evidence="1" type="ordered locus">MTR_7g018100</name>
    <name evidence="2" type="ORF">MtrunA17_Chr7g0220701</name>
</gene>